<name>A0A518K2T6_9BACT</name>
<dbReference type="EMBL" id="CP036349">
    <property type="protein sequence ID" value="QDV72111.1"/>
    <property type="molecule type" value="Genomic_DNA"/>
</dbReference>
<dbReference type="SMART" id="SM00560">
    <property type="entry name" value="LamGL"/>
    <property type="match status" value="1"/>
</dbReference>
<dbReference type="NCBIfam" id="TIGR02595">
    <property type="entry name" value="PEP_CTERM"/>
    <property type="match status" value="1"/>
</dbReference>
<keyword evidence="1 3" id="KW-0732">Signal</keyword>
<dbReference type="InterPro" id="IPR013424">
    <property type="entry name" value="Ice-binding_C"/>
</dbReference>
<organism evidence="5 6">
    <name type="scientific">Botrimarina mediterranea</name>
    <dbReference type="NCBI Taxonomy" id="2528022"/>
    <lineage>
        <taxon>Bacteria</taxon>
        <taxon>Pseudomonadati</taxon>
        <taxon>Planctomycetota</taxon>
        <taxon>Planctomycetia</taxon>
        <taxon>Pirellulales</taxon>
        <taxon>Lacipirellulaceae</taxon>
        <taxon>Botrimarina</taxon>
    </lineage>
</organism>
<dbReference type="KEGG" id="bmei:Spa11_02820"/>
<protein>
    <recommendedName>
        <fullName evidence="4">LamG-like jellyroll fold domain-containing protein</fullName>
    </recommendedName>
</protein>
<dbReference type="AlphaFoldDB" id="A0A518K2T6"/>
<keyword evidence="6" id="KW-1185">Reference proteome</keyword>
<dbReference type="Gene3D" id="2.60.120.200">
    <property type="match status" value="1"/>
</dbReference>
<dbReference type="Pfam" id="PF13385">
    <property type="entry name" value="Laminin_G_3"/>
    <property type="match status" value="1"/>
</dbReference>
<dbReference type="RefSeq" id="WP_145116881.1">
    <property type="nucleotide sequence ID" value="NZ_CP036349.1"/>
</dbReference>
<evidence type="ECO:0000259" key="4">
    <source>
        <dbReference type="SMART" id="SM00560"/>
    </source>
</evidence>
<feature type="signal peptide" evidence="3">
    <location>
        <begin position="1"/>
        <end position="26"/>
    </location>
</feature>
<sequence length="281" mass="28653" precursor="true">MHHMNPQRLTRLLAAAMLVAGTSAQAALIAHYPFDETSGGTAVNQVATGDGAVGANVTLGAAGVAGTAYTFSGGAAQADIVDMADAQGVFAPIVASNQFTLSYWVQSMDTGNRNVAVFMGNNTASNDYIDSGVLGNNQFAPAGSTYGRSRKATNTNVGDIGGGPVVNDGSFHHVAFAIDYTTSTGSFYVDGALVDTETGSFFAALPTLNNLEVGRLGRSSPVDGLAGTVDDLQIYDVVLGPAQISALYANPGVALPEPTTLGMIVAGAGLLSLRKRRLAAC</sequence>
<gene>
    <name evidence="5" type="ORF">Spa11_02820</name>
</gene>
<proteinExistence type="predicted"/>
<dbReference type="InterPro" id="IPR006558">
    <property type="entry name" value="LamG-like"/>
</dbReference>
<feature type="domain" description="LamG-like jellyroll fold" evidence="4">
    <location>
        <begin position="97"/>
        <end position="242"/>
    </location>
</feature>
<evidence type="ECO:0000313" key="5">
    <source>
        <dbReference type="EMBL" id="QDV72111.1"/>
    </source>
</evidence>
<dbReference type="Proteomes" id="UP000316426">
    <property type="component" value="Chromosome"/>
</dbReference>
<evidence type="ECO:0000256" key="1">
    <source>
        <dbReference type="ARBA" id="ARBA00022729"/>
    </source>
</evidence>
<evidence type="ECO:0000256" key="3">
    <source>
        <dbReference type="SAM" id="SignalP"/>
    </source>
</evidence>
<dbReference type="InterPro" id="IPR013320">
    <property type="entry name" value="ConA-like_dom_sf"/>
</dbReference>
<evidence type="ECO:0000256" key="2">
    <source>
        <dbReference type="ARBA" id="ARBA00023157"/>
    </source>
</evidence>
<accession>A0A518K2T6</accession>
<feature type="chain" id="PRO_5021804959" description="LamG-like jellyroll fold domain-containing protein" evidence="3">
    <location>
        <begin position="27"/>
        <end position="281"/>
    </location>
</feature>
<keyword evidence="2" id="KW-1015">Disulfide bond</keyword>
<evidence type="ECO:0000313" key="6">
    <source>
        <dbReference type="Proteomes" id="UP000316426"/>
    </source>
</evidence>
<dbReference type="SUPFAM" id="SSF49899">
    <property type="entry name" value="Concanavalin A-like lectins/glucanases"/>
    <property type="match status" value="1"/>
</dbReference>
<reference evidence="5 6" key="1">
    <citation type="submission" date="2019-02" db="EMBL/GenBank/DDBJ databases">
        <title>Deep-cultivation of Planctomycetes and their phenomic and genomic characterization uncovers novel biology.</title>
        <authorList>
            <person name="Wiegand S."/>
            <person name="Jogler M."/>
            <person name="Boedeker C."/>
            <person name="Pinto D."/>
            <person name="Vollmers J."/>
            <person name="Rivas-Marin E."/>
            <person name="Kohn T."/>
            <person name="Peeters S.H."/>
            <person name="Heuer A."/>
            <person name="Rast P."/>
            <person name="Oberbeckmann S."/>
            <person name="Bunk B."/>
            <person name="Jeske O."/>
            <person name="Meyerdierks A."/>
            <person name="Storesund J.E."/>
            <person name="Kallscheuer N."/>
            <person name="Luecker S."/>
            <person name="Lage O.M."/>
            <person name="Pohl T."/>
            <person name="Merkel B.J."/>
            <person name="Hornburger P."/>
            <person name="Mueller R.-W."/>
            <person name="Bruemmer F."/>
            <person name="Labrenz M."/>
            <person name="Spormann A.M."/>
            <person name="Op den Camp H."/>
            <person name="Overmann J."/>
            <person name="Amann R."/>
            <person name="Jetten M.S.M."/>
            <person name="Mascher T."/>
            <person name="Medema M.H."/>
            <person name="Devos D.P."/>
            <person name="Kaster A.-K."/>
            <person name="Ovreas L."/>
            <person name="Rohde M."/>
            <person name="Galperin M.Y."/>
            <person name="Jogler C."/>
        </authorList>
    </citation>
    <scope>NUCLEOTIDE SEQUENCE [LARGE SCALE GENOMIC DNA]</scope>
    <source>
        <strain evidence="5 6">Spa11</strain>
    </source>
</reference>